<dbReference type="Proteomes" id="UP001165064">
    <property type="component" value="Unassembled WGS sequence"/>
</dbReference>
<protein>
    <submittedName>
        <fullName evidence="1">Unnamed protein product</fullName>
    </submittedName>
</protein>
<proteinExistence type="predicted"/>
<sequence>MSKPNASQSPLTPTTISLSASHPSCSCSTPSPSSTQSIQVSDDKKEQQRLAPDSVSVAAPVSSYSHSHSQSQQCSHNPAQISCSGSQFRTVKEDENKITSISKNNKKTETNPNPILSISSTGSCSSSSVNSSPSSSSSESVSSNSPTATTTTNTKNSIDSFDEFLRCCFDSDHLKANSTSIINDPNSFYCCEGGSPPGITEPAPNPNSAKELNSMKHQHFHHQGSEFSNLEIPCHDHCFEFCDFDQCCDSAASQTVEASSSLGVNGVFGMSNNGVSSVAPALSSCSAPPLSHSVNSSSVGTPNSQRTTTDNSKGSNSDLCSMGCKTPCGNCEHNHGQVVSQTGVVGCPSHADKSCLGFPEDFSFENYFSRLTQQQHINQFPNNSNQNQMGSNNGGNVAATVSSSGLDVATQNLLNEALSYSPLQPELQQPFDILNATKLSNLRDQLDRKTILNQQTQQQFQQQQQQQKQQQPQQQQTQKSQAPNQQRIPPHHHHYHYHDQVNVRF</sequence>
<organism evidence="1 2">
    <name type="scientific">Ambrosiozyma monospora</name>
    <name type="common">Yeast</name>
    <name type="synonym">Endomycopsis monosporus</name>
    <dbReference type="NCBI Taxonomy" id="43982"/>
    <lineage>
        <taxon>Eukaryota</taxon>
        <taxon>Fungi</taxon>
        <taxon>Dikarya</taxon>
        <taxon>Ascomycota</taxon>
        <taxon>Saccharomycotina</taxon>
        <taxon>Pichiomycetes</taxon>
        <taxon>Pichiales</taxon>
        <taxon>Pichiaceae</taxon>
        <taxon>Ambrosiozyma</taxon>
    </lineage>
</organism>
<evidence type="ECO:0000313" key="2">
    <source>
        <dbReference type="Proteomes" id="UP001165064"/>
    </source>
</evidence>
<name>A0ACB5SY17_AMBMO</name>
<dbReference type="EMBL" id="BSXS01001527">
    <property type="protein sequence ID" value="GME76434.1"/>
    <property type="molecule type" value="Genomic_DNA"/>
</dbReference>
<comment type="caution">
    <text evidence="1">The sequence shown here is derived from an EMBL/GenBank/DDBJ whole genome shotgun (WGS) entry which is preliminary data.</text>
</comment>
<reference evidence="1" key="1">
    <citation type="submission" date="2023-04" db="EMBL/GenBank/DDBJ databases">
        <title>Ambrosiozyma monospora NBRC 10751.</title>
        <authorList>
            <person name="Ichikawa N."/>
            <person name="Sato H."/>
            <person name="Tonouchi N."/>
        </authorList>
    </citation>
    <scope>NUCLEOTIDE SEQUENCE</scope>
    <source>
        <strain evidence="1">NBRC 10751</strain>
    </source>
</reference>
<keyword evidence="2" id="KW-1185">Reference proteome</keyword>
<gene>
    <name evidence="1" type="ORF">Amon02_000260800</name>
</gene>
<accession>A0ACB5SY17</accession>
<evidence type="ECO:0000313" key="1">
    <source>
        <dbReference type="EMBL" id="GME76434.1"/>
    </source>
</evidence>